<dbReference type="KEGG" id="vg:29125673"/>
<keyword evidence="1" id="KW-0812">Transmembrane</keyword>
<protein>
    <submittedName>
        <fullName evidence="2">Uncharacterized protein</fullName>
    </submittedName>
</protein>
<keyword evidence="3" id="KW-1185">Reference proteome</keyword>
<proteinExistence type="predicted"/>
<organism evidence="2 3">
    <name type="scientific">Arthrobacter phage BarretLemon</name>
    <dbReference type="NCBI Taxonomy" id="1796994"/>
    <lineage>
        <taxon>Viruses</taxon>
        <taxon>Duplodnaviria</taxon>
        <taxon>Heunggongvirae</taxon>
        <taxon>Uroviricota</taxon>
        <taxon>Caudoviricetes</taxon>
        <taxon>Berryhillviridae</taxon>
        <taxon>Marthavirus</taxon>
        <taxon>Marthavirus barretlemon</taxon>
    </lineage>
</organism>
<gene>
    <name evidence="2" type="primary">33</name>
    <name evidence="2" type="ORF">BARRETLEMON_33</name>
</gene>
<sequence length="44" mass="4642">MSKQPPIVLTERGEWVKEIATALMLIAFVAAMAVIVVAFGGNPA</sequence>
<dbReference type="RefSeq" id="YP_009303102.1">
    <property type="nucleotide sequence ID" value="NC_031252.1"/>
</dbReference>
<reference evidence="3" key="1">
    <citation type="submission" date="2016-02" db="EMBL/GenBank/DDBJ databases">
        <authorList>
            <person name="Wen L."/>
            <person name="He K."/>
            <person name="Yang H."/>
        </authorList>
    </citation>
    <scope>NUCLEOTIDE SEQUENCE [LARGE SCALE GENOMIC DNA]</scope>
</reference>
<dbReference type="GeneID" id="29125673"/>
<dbReference type="Proteomes" id="UP000204546">
    <property type="component" value="Segment"/>
</dbReference>
<feature type="transmembrane region" description="Helical" evidence="1">
    <location>
        <begin position="21"/>
        <end position="41"/>
    </location>
</feature>
<evidence type="ECO:0000313" key="3">
    <source>
        <dbReference type="Proteomes" id="UP000204546"/>
    </source>
</evidence>
<keyword evidence="1" id="KW-1133">Transmembrane helix</keyword>
<name>A0A140G760_9CAUD</name>
<accession>A0A140G760</accession>
<dbReference type="EMBL" id="KU647629">
    <property type="protein sequence ID" value="AMM44495.1"/>
    <property type="molecule type" value="Genomic_DNA"/>
</dbReference>
<keyword evidence="1" id="KW-0472">Membrane</keyword>
<evidence type="ECO:0000313" key="2">
    <source>
        <dbReference type="EMBL" id="AMM44495.1"/>
    </source>
</evidence>
<evidence type="ECO:0000256" key="1">
    <source>
        <dbReference type="SAM" id="Phobius"/>
    </source>
</evidence>